<keyword evidence="2" id="KW-1185">Reference proteome</keyword>
<dbReference type="EMBL" id="ON529858">
    <property type="protein sequence ID" value="UTC29832.1"/>
    <property type="molecule type" value="Genomic_DNA"/>
</dbReference>
<protein>
    <submittedName>
        <fullName evidence="1">Uncharacterized protein</fullName>
    </submittedName>
</protein>
<accession>A0A9E7N7D6</accession>
<proteinExistence type="predicted"/>
<gene>
    <name evidence="1" type="ORF">BAJUN_02020</name>
</gene>
<dbReference type="Proteomes" id="UP001057427">
    <property type="component" value="Segment"/>
</dbReference>
<reference evidence="1" key="1">
    <citation type="submission" date="2022-05" db="EMBL/GenBank/DDBJ databases">
        <authorList>
            <person name="Friedrich I."/>
            <person name="Poehlein A."/>
            <person name="Schneider D."/>
            <person name="Hertel R."/>
            <person name="Daniel R."/>
        </authorList>
    </citation>
    <scope>NUCLEOTIDE SEQUENCE</scope>
</reference>
<name>A0A9E7N7D6_9CAUD</name>
<sequence>MPLSAADYRELADAADQHVQDVAATAYLIADEQIAEASALYDQIAAADIDKAVREAARLKLVADLLELADEVEAGLVRSVAYVAVRDGTITKRFSHTGDWATLLGAVTSIANDIDAEGNNTPEA</sequence>
<organism evidence="1 2">
    <name type="scientific">Brevundimonas phage vB_BgoS-Bajun</name>
    <dbReference type="NCBI Taxonomy" id="2948594"/>
    <lineage>
        <taxon>Viruses</taxon>
        <taxon>Duplodnaviria</taxon>
        <taxon>Heunggongvirae</taxon>
        <taxon>Uroviricota</taxon>
        <taxon>Caudoviricetes</taxon>
        <taxon>Dolichocephalovirinae</taxon>
    </lineage>
</organism>
<evidence type="ECO:0000313" key="1">
    <source>
        <dbReference type="EMBL" id="UTC29832.1"/>
    </source>
</evidence>
<evidence type="ECO:0000313" key="2">
    <source>
        <dbReference type="Proteomes" id="UP001057427"/>
    </source>
</evidence>